<dbReference type="InterPro" id="IPR005511">
    <property type="entry name" value="SMP-30"/>
</dbReference>
<feature type="active site" description="Proton donor/acceptor" evidence="2">
    <location>
        <position position="195"/>
    </location>
</feature>
<name>A0A1V9A9R5_SACPI</name>
<evidence type="ECO:0000256" key="3">
    <source>
        <dbReference type="PIRSR" id="PIRSR605511-2"/>
    </source>
</evidence>
<dbReference type="GO" id="GO:0005509">
    <property type="term" value="F:calcium ion binding"/>
    <property type="evidence" value="ECO:0007669"/>
    <property type="project" value="TreeGrafter"/>
</dbReference>
<dbReference type="Gene3D" id="2.120.10.30">
    <property type="entry name" value="TolB, C-terminal domain"/>
    <property type="match status" value="1"/>
</dbReference>
<protein>
    <submittedName>
        <fullName evidence="5">Gluconolactonase</fullName>
    </submittedName>
</protein>
<dbReference type="GO" id="GO:0019853">
    <property type="term" value="P:L-ascorbic acid biosynthetic process"/>
    <property type="evidence" value="ECO:0007669"/>
    <property type="project" value="TreeGrafter"/>
</dbReference>
<sequence length="288" mass="30084">MPRAEQVTEVCTHHGEGPVWDTGAGLLRFVDLLRGDVLAHRPGGPVSRRAVSTVAAALRPRRGGGLVVAVERGFALVEPDTGAVTILPAVWDDPGVRMNDGGCDPQGRFYCGSMAYDAAPGRGALYRLDADGTVHPVLTGVTISNGIGWSADGATVYYVDSPTQRVAAYDFDGDSGRFSRPRTVVEIPPERGMPDGMTLDAEGGLWVALWGGGAVHRYTPDGRLDEVVEVAATRVSACAFGGDDLTDLYVTTSRQGLSGTAATEEPAAGALFRCRPGVSGLPTTPFAG</sequence>
<dbReference type="PANTHER" id="PTHR10907:SF47">
    <property type="entry name" value="REGUCALCIN"/>
    <property type="match status" value="1"/>
</dbReference>
<dbReference type="InterPro" id="IPR013658">
    <property type="entry name" value="SGL"/>
</dbReference>
<feature type="binding site" evidence="3">
    <location>
        <position position="99"/>
    </location>
    <ligand>
        <name>substrate</name>
    </ligand>
</feature>
<dbReference type="RefSeq" id="WP_081190757.1">
    <property type="nucleotide sequence ID" value="NZ_MWIH01000003.1"/>
</dbReference>
<dbReference type="PANTHER" id="PTHR10907">
    <property type="entry name" value="REGUCALCIN"/>
    <property type="match status" value="1"/>
</dbReference>
<dbReference type="GO" id="GO:0004341">
    <property type="term" value="F:gluconolactonase activity"/>
    <property type="evidence" value="ECO:0007669"/>
    <property type="project" value="TreeGrafter"/>
</dbReference>
<reference evidence="5 6" key="1">
    <citation type="submission" date="2017-02" db="EMBL/GenBank/DDBJ databases">
        <title>Draft genome of Saccharomonospora sp. 154.</title>
        <authorList>
            <person name="Alonso-Carmona G.S."/>
            <person name="De La Haba R."/>
            <person name="Vera-Gargallo B."/>
            <person name="Sandoval-Trujillo A.H."/>
            <person name="Ramirez-Duran N."/>
            <person name="Ventosa A."/>
        </authorList>
    </citation>
    <scope>NUCLEOTIDE SEQUENCE [LARGE SCALE GENOMIC DNA]</scope>
    <source>
        <strain evidence="5 6">LRS4.154</strain>
    </source>
</reference>
<evidence type="ECO:0000256" key="2">
    <source>
        <dbReference type="PIRSR" id="PIRSR605511-1"/>
    </source>
</evidence>
<evidence type="ECO:0000313" key="5">
    <source>
        <dbReference type="EMBL" id="OQO93833.1"/>
    </source>
</evidence>
<feature type="binding site" evidence="3">
    <location>
        <position position="16"/>
    </location>
    <ligand>
        <name>a divalent metal cation</name>
        <dbReference type="ChEBI" id="CHEBI:60240"/>
    </ligand>
</feature>
<evidence type="ECO:0000259" key="4">
    <source>
        <dbReference type="Pfam" id="PF08450"/>
    </source>
</evidence>
<comment type="cofactor">
    <cofactor evidence="3">
        <name>Zn(2+)</name>
        <dbReference type="ChEBI" id="CHEBI:29105"/>
    </cofactor>
    <text evidence="3">Binds 1 divalent metal cation per subunit.</text>
</comment>
<feature type="domain" description="SMP-30/Gluconolactonase/LRE-like region" evidence="4">
    <location>
        <begin position="15"/>
        <end position="253"/>
    </location>
</feature>
<evidence type="ECO:0000256" key="1">
    <source>
        <dbReference type="ARBA" id="ARBA00008853"/>
    </source>
</evidence>
<dbReference type="STRING" id="1962155.B1813_04725"/>
<dbReference type="Pfam" id="PF08450">
    <property type="entry name" value="SGL"/>
    <property type="match status" value="1"/>
</dbReference>
<feature type="binding site" evidence="3">
    <location>
        <position position="195"/>
    </location>
    <ligand>
        <name>a divalent metal cation</name>
        <dbReference type="ChEBI" id="CHEBI:60240"/>
    </ligand>
</feature>
<feature type="binding site" evidence="3">
    <location>
        <position position="145"/>
    </location>
    <ligand>
        <name>a divalent metal cation</name>
        <dbReference type="ChEBI" id="CHEBI:60240"/>
    </ligand>
</feature>
<accession>A0A1V9A9R5</accession>
<dbReference type="Proteomes" id="UP000192591">
    <property type="component" value="Unassembled WGS sequence"/>
</dbReference>
<keyword evidence="3" id="KW-0862">Zinc</keyword>
<dbReference type="SUPFAM" id="SSF63829">
    <property type="entry name" value="Calcium-dependent phosphotriesterase"/>
    <property type="match status" value="1"/>
</dbReference>
<comment type="similarity">
    <text evidence="1">Belongs to the SMP-30/CGR1 family.</text>
</comment>
<dbReference type="EMBL" id="MWIH01000003">
    <property type="protein sequence ID" value="OQO93833.1"/>
    <property type="molecule type" value="Genomic_DNA"/>
</dbReference>
<dbReference type="InterPro" id="IPR011042">
    <property type="entry name" value="6-blade_b-propeller_TolB-like"/>
</dbReference>
<comment type="caution">
    <text evidence="5">The sequence shown here is derived from an EMBL/GenBank/DDBJ whole genome shotgun (WGS) entry which is preliminary data.</text>
</comment>
<gene>
    <name evidence="5" type="ORF">B1813_04725</name>
</gene>
<feature type="binding site" evidence="3">
    <location>
        <position position="117"/>
    </location>
    <ligand>
        <name>substrate</name>
    </ligand>
</feature>
<evidence type="ECO:0000313" key="6">
    <source>
        <dbReference type="Proteomes" id="UP000192591"/>
    </source>
</evidence>
<feature type="binding site" evidence="3">
    <location>
        <position position="97"/>
    </location>
    <ligand>
        <name>substrate</name>
    </ligand>
</feature>
<keyword evidence="3" id="KW-0479">Metal-binding</keyword>
<dbReference type="AlphaFoldDB" id="A0A1V9A9R5"/>
<organism evidence="5 6">
    <name type="scientific">Saccharomonospora piscinae</name>
    <dbReference type="NCBI Taxonomy" id="687388"/>
    <lineage>
        <taxon>Bacteria</taxon>
        <taxon>Bacillati</taxon>
        <taxon>Actinomycetota</taxon>
        <taxon>Actinomycetes</taxon>
        <taxon>Pseudonocardiales</taxon>
        <taxon>Pseudonocardiaceae</taxon>
        <taxon>Saccharomonospora</taxon>
    </lineage>
</organism>
<keyword evidence="6" id="KW-1185">Reference proteome</keyword>
<dbReference type="PRINTS" id="PR01790">
    <property type="entry name" value="SMP30FAMILY"/>
</dbReference>
<proteinExistence type="inferred from homology"/>